<proteinExistence type="predicted"/>
<evidence type="ECO:0000256" key="1">
    <source>
        <dbReference type="ARBA" id="ARBA00023002"/>
    </source>
</evidence>
<dbReference type="GO" id="GO:0016491">
    <property type="term" value="F:oxidoreductase activity"/>
    <property type="evidence" value="ECO:0007669"/>
    <property type="project" value="UniProtKB-KW"/>
</dbReference>
<dbReference type="Gene3D" id="3.30.9.10">
    <property type="entry name" value="D-Amino Acid Oxidase, subunit A, domain 2"/>
    <property type="match status" value="1"/>
</dbReference>
<dbReference type="EMBL" id="CP021404">
    <property type="protein sequence ID" value="ATI42637.1"/>
    <property type="molecule type" value="Genomic_DNA"/>
</dbReference>
<keyword evidence="1" id="KW-0560">Oxidoreductase</keyword>
<evidence type="ECO:0000259" key="2">
    <source>
        <dbReference type="Pfam" id="PF01266"/>
    </source>
</evidence>
<dbReference type="SUPFAM" id="SSF51905">
    <property type="entry name" value="FAD/NAD(P)-binding domain"/>
    <property type="match status" value="1"/>
</dbReference>
<dbReference type="Gene3D" id="3.50.50.60">
    <property type="entry name" value="FAD/NAD(P)-binding domain"/>
    <property type="match status" value="1"/>
</dbReference>
<dbReference type="PANTHER" id="PTHR13847">
    <property type="entry name" value="SARCOSINE DEHYDROGENASE-RELATED"/>
    <property type="match status" value="1"/>
</dbReference>
<dbReference type="InterPro" id="IPR006076">
    <property type="entry name" value="FAD-dep_OxRdtase"/>
</dbReference>
<dbReference type="PANTHER" id="PTHR13847:SF281">
    <property type="entry name" value="FAD DEPENDENT OXIDOREDUCTASE DOMAIN-CONTAINING PROTEIN"/>
    <property type="match status" value="1"/>
</dbReference>
<reference evidence="3 4" key="1">
    <citation type="submission" date="2017-05" db="EMBL/GenBank/DDBJ databases">
        <title>Comparative genomic and metabolic analysis of manganese-oxidizing mechanisms in Celeribater manganoxidans DY25T: its adaption to the environment of polymetallic nodule.</title>
        <authorList>
            <person name="Wang X."/>
        </authorList>
    </citation>
    <scope>NUCLEOTIDE SEQUENCE [LARGE SCALE GENOMIC DNA]</scope>
    <source>
        <strain evidence="3 4">DY25</strain>
    </source>
</reference>
<protein>
    <submittedName>
        <fullName evidence="3">FAD-dependent oxidoreductase</fullName>
    </submittedName>
</protein>
<dbReference type="RefSeq" id="WP_097373721.1">
    <property type="nucleotide sequence ID" value="NZ_CP021404.1"/>
</dbReference>
<keyword evidence="4" id="KW-1185">Reference proteome</keyword>
<feature type="domain" description="FAD dependent oxidoreductase" evidence="2">
    <location>
        <begin position="41"/>
        <end position="391"/>
    </location>
</feature>
<evidence type="ECO:0000313" key="4">
    <source>
        <dbReference type="Proteomes" id="UP000219050"/>
    </source>
</evidence>
<accession>A0A291M198</accession>
<dbReference type="Pfam" id="PF01266">
    <property type="entry name" value="DAO"/>
    <property type="match status" value="1"/>
</dbReference>
<name>A0A291M198_9RHOB</name>
<sequence length="437" mass="46826">MALNLLHANDRPGAYPDSWYAATATPPGPYAPLEGARQAQVCVIGGGYTGLSTALHLARAGVDVVLLEAQRVGFGASGRNGGQVGTGFNVGQKRLEKVMGSDAARRLWQLSEEAKSLTRRLCADHASDAEWRPGVVHTCWHKAELADEIATAHYLRDHYSHDTTEVLEGAALRRLIDSPAYVGGVVDWSAGHLHPLRYAFGLARAAAEAGAVLHETSEVVEIRREGRRRRVVTAQGDLLADTVILACNGYLGGLNRKVGRRVMPINNFIAVTEPLGSRAEAVLPGGAAVADSKFVVNYFRLSHDGRLIFGGGESYGYRFPRDIAGQVRRPLEKVFPQLRDVPITHAWGGTLAITMSRLPVFARPAKGLLSASGYSGHGVALATLAGRVLADAVQGRTEDFDLLARLPAPPFPGGAKLRAPLLAAAMSWYSLRDRVGI</sequence>
<dbReference type="OrthoDB" id="9806601at2"/>
<evidence type="ECO:0000313" key="3">
    <source>
        <dbReference type="EMBL" id="ATI42637.1"/>
    </source>
</evidence>
<organism evidence="3 4">
    <name type="scientific">Pacificitalea manganoxidans</name>
    <dbReference type="NCBI Taxonomy" id="1411902"/>
    <lineage>
        <taxon>Bacteria</taxon>
        <taxon>Pseudomonadati</taxon>
        <taxon>Pseudomonadota</taxon>
        <taxon>Alphaproteobacteria</taxon>
        <taxon>Rhodobacterales</taxon>
        <taxon>Paracoccaceae</taxon>
        <taxon>Pacificitalea</taxon>
    </lineage>
</organism>
<dbReference type="AlphaFoldDB" id="A0A291M198"/>
<dbReference type="KEGG" id="cmag:CBW24_11890"/>
<gene>
    <name evidence="3" type="ORF">CBW24_11890</name>
</gene>
<dbReference type="Proteomes" id="UP000219050">
    <property type="component" value="Chromosome"/>
</dbReference>
<dbReference type="InterPro" id="IPR036188">
    <property type="entry name" value="FAD/NAD-bd_sf"/>
</dbReference>
<dbReference type="GO" id="GO:0005737">
    <property type="term" value="C:cytoplasm"/>
    <property type="evidence" value="ECO:0007669"/>
    <property type="project" value="TreeGrafter"/>
</dbReference>